<dbReference type="AlphaFoldDB" id="A0A811V2A1"/>
<name>A0A811V2A1_CERCA</name>
<evidence type="ECO:0000313" key="1">
    <source>
        <dbReference type="EMBL" id="CAD7005180.1"/>
    </source>
</evidence>
<protein>
    <submittedName>
        <fullName evidence="1">(Mediterranean fruit fly) hypothetical protein</fullName>
    </submittedName>
</protein>
<dbReference type="Proteomes" id="UP000606786">
    <property type="component" value="Unassembled WGS sequence"/>
</dbReference>
<organism evidence="1 2">
    <name type="scientific">Ceratitis capitata</name>
    <name type="common">Mediterranean fruit fly</name>
    <name type="synonym">Tephritis capitata</name>
    <dbReference type="NCBI Taxonomy" id="7213"/>
    <lineage>
        <taxon>Eukaryota</taxon>
        <taxon>Metazoa</taxon>
        <taxon>Ecdysozoa</taxon>
        <taxon>Arthropoda</taxon>
        <taxon>Hexapoda</taxon>
        <taxon>Insecta</taxon>
        <taxon>Pterygota</taxon>
        <taxon>Neoptera</taxon>
        <taxon>Endopterygota</taxon>
        <taxon>Diptera</taxon>
        <taxon>Brachycera</taxon>
        <taxon>Muscomorpha</taxon>
        <taxon>Tephritoidea</taxon>
        <taxon>Tephritidae</taxon>
        <taxon>Ceratitis</taxon>
        <taxon>Ceratitis</taxon>
    </lineage>
</organism>
<keyword evidence="2" id="KW-1185">Reference proteome</keyword>
<comment type="caution">
    <text evidence="1">The sequence shown here is derived from an EMBL/GenBank/DDBJ whole genome shotgun (WGS) entry which is preliminary data.</text>
</comment>
<accession>A0A811V2A1</accession>
<proteinExistence type="predicted"/>
<reference evidence="1" key="1">
    <citation type="submission" date="2020-11" db="EMBL/GenBank/DDBJ databases">
        <authorList>
            <person name="Whitehead M."/>
        </authorList>
    </citation>
    <scope>NUCLEOTIDE SEQUENCE</scope>
    <source>
        <strain evidence="1">EGII</strain>
    </source>
</reference>
<sequence length="107" mass="11571">MTLKHTAILARATTEEVAELWLGVWADWVLLRRFGATRTPSATFGISLWKCVWLAELVGCTRGGGCLARTRLTSSGNPQPKGVHVSRVASLVKLRCFASRLCGGGTQ</sequence>
<gene>
    <name evidence="1" type="ORF">CCAP1982_LOCUS13540</name>
</gene>
<evidence type="ECO:0000313" key="2">
    <source>
        <dbReference type="Proteomes" id="UP000606786"/>
    </source>
</evidence>
<dbReference type="EMBL" id="CAJHJT010000034">
    <property type="protein sequence ID" value="CAD7005180.1"/>
    <property type="molecule type" value="Genomic_DNA"/>
</dbReference>